<gene>
    <name evidence="8" type="ORF">DY78_GL001053</name>
</gene>
<dbReference type="Pfam" id="PF09297">
    <property type="entry name" value="Zn_ribbon_NUD"/>
    <property type="match status" value="1"/>
</dbReference>
<protein>
    <recommendedName>
        <fullName evidence="2">NAD(+) diphosphatase</fullName>
        <ecNumber evidence="2">3.6.1.22</ecNumber>
    </recommendedName>
</protein>
<dbReference type="InterPro" id="IPR015376">
    <property type="entry name" value="Znr_NADH_PPase"/>
</dbReference>
<reference evidence="8 9" key="1">
    <citation type="journal article" date="2015" name="Genome Announc.">
        <title>Expanding the biotechnology potential of lactobacilli through comparative genomics of 213 strains and associated genera.</title>
        <authorList>
            <person name="Sun Z."/>
            <person name="Harris H.M."/>
            <person name="McCann A."/>
            <person name="Guo C."/>
            <person name="Argimon S."/>
            <person name="Zhang W."/>
            <person name="Yang X."/>
            <person name="Jeffery I.B."/>
            <person name="Cooney J.C."/>
            <person name="Kagawa T.F."/>
            <person name="Liu W."/>
            <person name="Song Y."/>
            <person name="Salvetti E."/>
            <person name="Wrobel A."/>
            <person name="Rasinkangas P."/>
            <person name="Parkhill J."/>
            <person name="Rea M.C."/>
            <person name="O'Sullivan O."/>
            <person name="Ritari J."/>
            <person name="Douillard F.P."/>
            <person name="Paul Ross R."/>
            <person name="Yang R."/>
            <person name="Briner A.E."/>
            <person name="Felis G.E."/>
            <person name="de Vos W.M."/>
            <person name="Barrangou R."/>
            <person name="Klaenhammer T.R."/>
            <person name="Caufield P.W."/>
            <person name="Cui Y."/>
            <person name="Zhang H."/>
            <person name="O'Toole P.W."/>
        </authorList>
    </citation>
    <scope>NUCLEOTIDE SEQUENCE [LARGE SCALE GENOMIC DNA]</scope>
    <source>
        <strain evidence="8 9">DSM 21115</strain>
    </source>
</reference>
<evidence type="ECO:0000256" key="5">
    <source>
        <dbReference type="ARBA" id="ARBA00022842"/>
    </source>
</evidence>
<dbReference type="InterPro" id="IPR049734">
    <property type="entry name" value="NudC-like_C"/>
</dbReference>
<evidence type="ECO:0000256" key="1">
    <source>
        <dbReference type="ARBA" id="ARBA00001946"/>
    </source>
</evidence>
<comment type="cofactor">
    <cofactor evidence="1">
        <name>Mg(2+)</name>
        <dbReference type="ChEBI" id="CHEBI:18420"/>
    </cofactor>
</comment>
<dbReference type="InterPro" id="IPR000086">
    <property type="entry name" value="NUDIX_hydrolase_dom"/>
</dbReference>
<evidence type="ECO:0000313" key="9">
    <source>
        <dbReference type="Proteomes" id="UP000050920"/>
    </source>
</evidence>
<proteinExistence type="predicted"/>
<dbReference type="RefSeq" id="WP_024626378.1">
    <property type="nucleotide sequence ID" value="NZ_AYGX02000137.1"/>
</dbReference>
<keyword evidence="9" id="KW-1185">Reference proteome</keyword>
<dbReference type="PANTHER" id="PTHR11383">
    <property type="entry name" value="NUCLEOSIDE DIPHOSPHATE-LINKED MOIETY X MOTIF 13"/>
    <property type="match status" value="1"/>
</dbReference>
<evidence type="ECO:0000256" key="2">
    <source>
        <dbReference type="ARBA" id="ARBA00012381"/>
    </source>
</evidence>
<keyword evidence="3" id="KW-0479">Metal-binding</keyword>
<dbReference type="InterPro" id="IPR015797">
    <property type="entry name" value="NUDIX_hydrolase-like_dom_sf"/>
</dbReference>
<name>A0A0R2NKT9_9LACO</name>
<dbReference type="PANTHER" id="PTHR11383:SF3">
    <property type="entry name" value="NAD(P)H PYROPHOSPHATASE NUDT13, MITOCHONDRIAL"/>
    <property type="match status" value="1"/>
</dbReference>
<dbReference type="Gene3D" id="3.90.79.20">
    <property type="match status" value="1"/>
</dbReference>
<dbReference type="EMBL" id="AYGX02000137">
    <property type="protein sequence ID" value="KRO26359.1"/>
    <property type="molecule type" value="Genomic_DNA"/>
</dbReference>
<dbReference type="EC" id="3.6.1.22" evidence="2"/>
<organism evidence="8 9">
    <name type="scientific">Lactiplantibacillus fabifermentans DSM 21115</name>
    <dbReference type="NCBI Taxonomy" id="1413187"/>
    <lineage>
        <taxon>Bacteria</taxon>
        <taxon>Bacillati</taxon>
        <taxon>Bacillota</taxon>
        <taxon>Bacilli</taxon>
        <taxon>Lactobacillales</taxon>
        <taxon>Lactobacillaceae</taxon>
        <taxon>Lactiplantibacillus</taxon>
    </lineage>
</organism>
<dbReference type="Pfam" id="PF00293">
    <property type="entry name" value="NUDIX"/>
    <property type="match status" value="1"/>
</dbReference>
<feature type="domain" description="Nudix hydrolase" evidence="7">
    <location>
        <begin position="146"/>
        <end position="271"/>
    </location>
</feature>
<accession>A0A0R2NKT9</accession>
<keyword evidence="4" id="KW-0378">Hydrolase</keyword>
<comment type="caution">
    <text evidence="8">The sequence shown here is derived from an EMBL/GenBank/DDBJ whole genome shotgun (WGS) entry which is preliminary data.</text>
</comment>
<evidence type="ECO:0000256" key="3">
    <source>
        <dbReference type="ARBA" id="ARBA00022723"/>
    </source>
</evidence>
<dbReference type="PROSITE" id="PS51462">
    <property type="entry name" value="NUDIX"/>
    <property type="match status" value="1"/>
</dbReference>
<dbReference type="GO" id="GO:0016787">
    <property type="term" value="F:hydrolase activity"/>
    <property type="evidence" value="ECO:0007669"/>
    <property type="project" value="UniProtKB-KW"/>
</dbReference>
<keyword evidence="5" id="KW-0460">Magnesium</keyword>
<dbReference type="NCBIfam" id="NF001299">
    <property type="entry name" value="PRK00241.1"/>
    <property type="match status" value="1"/>
</dbReference>
<sequence length="274" mass="30918">MFQDIKPHVLKNQFDDQRAPQADDLVLISAERQVVLTAEQTLPTYAQIQTDFPTVTSQYLLTEDNRAFFWVDGLTVTALPAGYHHEHVRALQSLTPDNLAFSATTAAHLAWWYDTNRFCGHCGQPLRVGTTERSLVCDHCGQTTYPTIMPAIIVGVTHGDKLLLTKFATGYKRFALISGYAEIGETFEDTIHREVAEEVGLQVHNLRYFGSQPWGASHSMLAGYFADLDQDKAIELETDELAKAQWFQRDQLPPSDDVRSLTRTMIEAFRHSEV</sequence>
<dbReference type="CDD" id="cd03429">
    <property type="entry name" value="NUDIX_NADH_pyrophosphatase_Nudt13"/>
    <property type="match status" value="1"/>
</dbReference>
<dbReference type="PROSITE" id="PS00893">
    <property type="entry name" value="NUDIX_BOX"/>
    <property type="match status" value="1"/>
</dbReference>
<dbReference type="GO" id="GO:0046872">
    <property type="term" value="F:metal ion binding"/>
    <property type="evidence" value="ECO:0007669"/>
    <property type="project" value="UniProtKB-KW"/>
</dbReference>
<keyword evidence="6" id="KW-0520">NAD</keyword>
<evidence type="ECO:0000256" key="4">
    <source>
        <dbReference type="ARBA" id="ARBA00022801"/>
    </source>
</evidence>
<dbReference type="Proteomes" id="UP000050920">
    <property type="component" value="Unassembled WGS sequence"/>
</dbReference>
<dbReference type="InterPro" id="IPR020084">
    <property type="entry name" value="NUDIX_hydrolase_CS"/>
</dbReference>
<dbReference type="AlphaFoldDB" id="A0A0R2NKT9"/>
<evidence type="ECO:0000259" key="7">
    <source>
        <dbReference type="PROSITE" id="PS51462"/>
    </source>
</evidence>
<evidence type="ECO:0000256" key="6">
    <source>
        <dbReference type="ARBA" id="ARBA00023027"/>
    </source>
</evidence>
<dbReference type="SUPFAM" id="SSF55811">
    <property type="entry name" value="Nudix"/>
    <property type="match status" value="1"/>
</dbReference>
<dbReference type="Gene3D" id="3.90.79.10">
    <property type="entry name" value="Nucleoside Triphosphate Pyrophosphohydrolase"/>
    <property type="match status" value="1"/>
</dbReference>
<evidence type="ECO:0000313" key="8">
    <source>
        <dbReference type="EMBL" id="KRO26359.1"/>
    </source>
</evidence>